<dbReference type="PANTHER" id="PTHR31672">
    <property type="entry name" value="BNACNNG10540D PROTEIN"/>
    <property type="match status" value="1"/>
</dbReference>
<organism evidence="2 3">
    <name type="scientific">Erythranthe guttata</name>
    <name type="common">Yellow monkey flower</name>
    <name type="synonym">Mimulus guttatus</name>
    <dbReference type="NCBI Taxonomy" id="4155"/>
    <lineage>
        <taxon>Eukaryota</taxon>
        <taxon>Viridiplantae</taxon>
        <taxon>Streptophyta</taxon>
        <taxon>Embryophyta</taxon>
        <taxon>Tracheophyta</taxon>
        <taxon>Spermatophyta</taxon>
        <taxon>Magnoliopsida</taxon>
        <taxon>eudicotyledons</taxon>
        <taxon>Gunneridae</taxon>
        <taxon>Pentapetalae</taxon>
        <taxon>asterids</taxon>
        <taxon>lamiids</taxon>
        <taxon>Lamiales</taxon>
        <taxon>Phrymaceae</taxon>
        <taxon>Erythranthe</taxon>
    </lineage>
</organism>
<accession>A0A022QBI4</accession>
<sequence>MSDIPSELYDNILRRVPADSLLRFRTVCKEWRRLIDDPSFIRSHTDNQLSSATLLIRNSDGTRLYSISFDSLDYNNDAHQVLDVIPVQALYRKGVPRIPELPVASCNGLMLLSEPYIEKTWLVWNPLTRQLHKLPEPDIKYPRLVGSGIGYDSASDDYKVVRVDRLYLGNESVYQTRVYSLKTKSWKMSEDCPRHFPVPNPNASVFLNGVMYWRSHEFVIALNLETEHYHKLPLPPCLGNPFETHLDALGGFLVLSEYYSMKRIDGWVMKDYEWVKLFSFGGVYGSGFMWNLRPVAYLKSKGQLFLQHDKGFFMLDMQKNFAKKFTIDGLPDNFSSQFFPRSLFRLDESCDVAVESTAGMKNKYLYDKYANDETDAMRNRKF</sequence>
<gene>
    <name evidence="2" type="ORF">MIMGU_mgv1a018057mg</name>
</gene>
<dbReference type="eggNOG" id="ENOG502QVMN">
    <property type="taxonomic scope" value="Eukaryota"/>
</dbReference>
<dbReference type="SUPFAM" id="SSF81383">
    <property type="entry name" value="F-box domain"/>
    <property type="match status" value="1"/>
</dbReference>
<dbReference type="PROSITE" id="PS50181">
    <property type="entry name" value="FBOX"/>
    <property type="match status" value="1"/>
</dbReference>
<dbReference type="Pfam" id="PF00646">
    <property type="entry name" value="F-box"/>
    <property type="match status" value="1"/>
</dbReference>
<dbReference type="Proteomes" id="UP000030748">
    <property type="component" value="Unassembled WGS sequence"/>
</dbReference>
<dbReference type="InterPro" id="IPR050796">
    <property type="entry name" value="SCF_F-box_component"/>
</dbReference>
<dbReference type="InterPro" id="IPR001810">
    <property type="entry name" value="F-box_dom"/>
</dbReference>
<feature type="domain" description="F-box" evidence="1">
    <location>
        <begin position="1"/>
        <end position="44"/>
    </location>
</feature>
<dbReference type="NCBIfam" id="TIGR01640">
    <property type="entry name" value="F_box_assoc_1"/>
    <property type="match status" value="1"/>
</dbReference>
<dbReference type="SMART" id="SM00256">
    <property type="entry name" value="FBOX"/>
    <property type="match status" value="1"/>
</dbReference>
<reference evidence="2 3" key="1">
    <citation type="journal article" date="2013" name="Proc. Natl. Acad. Sci. U.S.A.">
        <title>Fine-scale variation in meiotic recombination in Mimulus inferred from population shotgun sequencing.</title>
        <authorList>
            <person name="Hellsten U."/>
            <person name="Wright K.M."/>
            <person name="Jenkins J."/>
            <person name="Shu S."/>
            <person name="Yuan Y."/>
            <person name="Wessler S.R."/>
            <person name="Schmutz J."/>
            <person name="Willis J.H."/>
            <person name="Rokhsar D.S."/>
        </authorList>
    </citation>
    <scope>NUCLEOTIDE SEQUENCE [LARGE SCALE GENOMIC DNA]</scope>
    <source>
        <strain evidence="3">cv. DUN x IM62</strain>
    </source>
</reference>
<name>A0A022QBI4_ERYGU</name>
<protein>
    <recommendedName>
        <fullName evidence="1">F-box domain-containing protein</fullName>
    </recommendedName>
</protein>
<evidence type="ECO:0000259" key="1">
    <source>
        <dbReference type="PROSITE" id="PS50181"/>
    </source>
</evidence>
<dbReference type="EMBL" id="KI632003">
    <property type="protein sequence ID" value="EYU25331.1"/>
    <property type="molecule type" value="Genomic_DNA"/>
</dbReference>
<dbReference type="InterPro" id="IPR006527">
    <property type="entry name" value="F-box-assoc_dom_typ1"/>
</dbReference>
<dbReference type="Pfam" id="PF07734">
    <property type="entry name" value="FBA_1"/>
    <property type="match status" value="1"/>
</dbReference>
<dbReference type="PANTHER" id="PTHR31672:SF13">
    <property type="entry name" value="F-BOX PROTEIN CPR30-LIKE"/>
    <property type="match status" value="1"/>
</dbReference>
<dbReference type="AlphaFoldDB" id="A0A022QBI4"/>
<proteinExistence type="predicted"/>
<evidence type="ECO:0000313" key="3">
    <source>
        <dbReference type="Proteomes" id="UP000030748"/>
    </source>
</evidence>
<evidence type="ECO:0000313" key="2">
    <source>
        <dbReference type="EMBL" id="EYU25331.1"/>
    </source>
</evidence>
<keyword evidence="3" id="KW-1185">Reference proteome</keyword>
<dbReference type="CDD" id="cd22157">
    <property type="entry name" value="F-box_AtFBW1-like"/>
    <property type="match status" value="1"/>
</dbReference>
<dbReference type="STRING" id="4155.A0A022QBI4"/>
<feature type="non-terminal residue" evidence="2">
    <location>
        <position position="382"/>
    </location>
</feature>
<dbReference type="InterPro" id="IPR017451">
    <property type="entry name" value="F-box-assoc_interact_dom"/>
</dbReference>
<dbReference type="Gene3D" id="1.20.1280.50">
    <property type="match status" value="1"/>
</dbReference>
<dbReference type="InterPro" id="IPR036047">
    <property type="entry name" value="F-box-like_dom_sf"/>
</dbReference>